<keyword evidence="2" id="KW-1185">Reference proteome</keyword>
<dbReference type="AlphaFoldDB" id="A0AAV3S3E2"/>
<sequence length="125" mass="14149">MSETNSPSTTNPVNLPPSVLKLPTVSPITLNIKNFVTVESTYDDYLTWKKVFSQHFAIWNECNEVAQSWIIATLSRPYPTFSEIQPLLLSKEDKVTNGRNSLRIRPLITYCTLQPCLVVPGLHTE</sequence>
<evidence type="ECO:0000313" key="1">
    <source>
        <dbReference type="EMBL" id="GAA0186961.1"/>
    </source>
</evidence>
<organism evidence="1 2">
    <name type="scientific">Lithospermum erythrorhizon</name>
    <name type="common">Purple gromwell</name>
    <name type="synonym">Lithospermum officinale var. erythrorhizon</name>
    <dbReference type="NCBI Taxonomy" id="34254"/>
    <lineage>
        <taxon>Eukaryota</taxon>
        <taxon>Viridiplantae</taxon>
        <taxon>Streptophyta</taxon>
        <taxon>Embryophyta</taxon>
        <taxon>Tracheophyta</taxon>
        <taxon>Spermatophyta</taxon>
        <taxon>Magnoliopsida</taxon>
        <taxon>eudicotyledons</taxon>
        <taxon>Gunneridae</taxon>
        <taxon>Pentapetalae</taxon>
        <taxon>asterids</taxon>
        <taxon>lamiids</taxon>
        <taxon>Boraginales</taxon>
        <taxon>Boraginaceae</taxon>
        <taxon>Boraginoideae</taxon>
        <taxon>Lithospermeae</taxon>
        <taxon>Lithospermum</taxon>
    </lineage>
</organism>
<accession>A0AAV3S3E2</accession>
<protein>
    <submittedName>
        <fullName evidence="1">Uncharacterized protein</fullName>
    </submittedName>
</protein>
<comment type="caution">
    <text evidence="1">The sequence shown here is derived from an EMBL/GenBank/DDBJ whole genome shotgun (WGS) entry which is preliminary data.</text>
</comment>
<name>A0AAV3S3E2_LITER</name>
<gene>
    <name evidence="1" type="ORF">LIER_34249</name>
</gene>
<proteinExistence type="predicted"/>
<evidence type="ECO:0000313" key="2">
    <source>
        <dbReference type="Proteomes" id="UP001454036"/>
    </source>
</evidence>
<dbReference type="Proteomes" id="UP001454036">
    <property type="component" value="Unassembled WGS sequence"/>
</dbReference>
<dbReference type="EMBL" id="BAABME010014202">
    <property type="protein sequence ID" value="GAA0186961.1"/>
    <property type="molecule type" value="Genomic_DNA"/>
</dbReference>
<reference evidence="1 2" key="1">
    <citation type="submission" date="2024-01" db="EMBL/GenBank/DDBJ databases">
        <title>The complete chloroplast genome sequence of Lithospermum erythrorhizon: insights into the phylogenetic relationship among Boraginaceae species and the maternal lineages of purple gromwells.</title>
        <authorList>
            <person name="Okada T."/>
            <person name="Watanabe K."/>
        </authorList>
    </citation>
    <scope>NUCLEOTIDE SEQUENCE [LARGE SCALE GENOMIC DNA]</scope>
</reference>